<feature type="region of interest" description="Disordered" evidence="1">
    <location>
        <begin position="1"/>
        <end position="38"/>
    </location>
</feature>
<feature type="compositionally biased region" description="Basic and acidic residues" evidence="1">
    <location>
        <begin position="183"/>
        <end position="192"/>
    </location>
</feature>
<dbReference type="PANTHER" id="PTHR33785">
    <property type="entry name" value="OS06G0550800 PROTEIN"/>
    <property type="match status" value="1"/>
</dbReference>
<comment type="caution">
    <text evidence="2">The sequence shown here is derived from an EMBL/GenBank/DDBJ whole genome shotgun (WGS) entry which is preliminary data.</text>
</comment>
<keyword evidence="3" id="KW-1185">Reference proteome</keyword>
<name>A0AA39T8P9_ACESA</name>
<dbReference type="PANTHER" id="PTHR33785:SF5">
    <property type="entry name" value="SERINE_ARGININE REPETITIVE MATRIX PROTEIN"/>
    <property type="match status" value="1"/>
</dbReference>
<evidence type="ECO:0000256" key="1">
    <source>
        <dbReference type="SAM" id="MobiDB-lite"/>
    </source>
</evidence>
<organism evidence="2 3">
    <name type="scientific">Acer saccharum</name>
    <name type="common">Sugar maple</name>
    <dbReference type="NCBI Taxonomy" id="4024"/>
    <lineage>
        <taxon>Eukaryota</taxon>
        <taxon>Viridiplantae</taxon>
        <taxon>Streptophyta</taxon>
        <taxon>Embryophyta</taxon>
        <taxon>Tracheophyta</taxon>
        <taxon>Spermatophyta</taxon>
        <taxon>Magnoliopsida</taxon>
        <taxon>eudicotyledons</taxon>
        <taxon>Gunneridae</taxon>
        <taxon>Pentapetalae</taxon>
        <taxon>rosids</taxon>
        <taxon>malvids</taxon>
        <taxon>Sapindales</taxon>
        <taxon>Sapindaceae</taxon>
        <taxon>Hippocastanoideae</taxon>
        <taxon>Acereae</taxon>
        <taxon>Acer</taxon>
    </lineage>
</organism>
<feature type="compositionally biased region" description="Polar residues" evidence="1">
    <location>
        <begin position="129"/>
        <end position="138"/>
    </location>
</feature>
<feature type="region of interest" description="Disordered" evidence="1">
    <location>
        <begin position="208"/>
        <end position="231"/>
    </location>
</feature>
<proteinExistence type="predicted"/>
<reference evidence="2" key="1">
    <citation type="journal article" date="2022" name="Plant J.">
        <title>Strategies of tolerance reflected in two North American maple genomes.</title>
        <authorList>
            <person name="McEvoy S.L."/>
            <person name="Sezen U.U."/>
            <person name="Trouern-Trend A."/>
            <person name="McMahon S.M."/>
            <person name="Schaberg P.G."/>
            <person name="Yang J."/>
            <person name="Wegrzyn J.L."/>
            <person name="Swenson N.G."/>
        </authorList>
    </citation>
    <scope>NUCLEOTIDE SEQUENCE</scope>
    <source>
        <strain evidence="2">NS2018</strain>
    </source>
</reference>
<evidence type="ECO:0000313" key="2">
    <source>
        <dbReference type="EMBL" id="KAK0602780.1"/>
    </source>
</evidence>
<protein>
    <submittedName>
        <fullName evidence="2">Uncharacterized protein</fullName>
    </submittedName>
</protein>
<feature type="compositionally biased region" description="Basic and acidic residues" evidence="1">
    <location>
        <begin position="148"/>
        <end position="157"/>
    </location>
</feature>
<feature type="region of interest" description="Disordered" evidence="1">
    <location>
        <begin position="120"/>
        <end position="192"/>
    </location>
</feature>
<gene>
    <name evidence="2" type="ORF">LWI29_036880</name>
</gene>
<dbReference type="Proteomes" id="UP001168877">
    <property type="component" value="Unassembled WGS sequence"/>
</dbReference>
<reference evidence="2" key="2">
    <citation type="submission" date="2023-06" db="EMBL/GenBank/DDBJ databases">
        <authorList>
            <person name="Swenson N.G."/>
            <person name="Wegrzyn J.L."/>
            <person name="Mcevoy S.L."/>
        </authorList>
    </citation>
    <scope>NUCLEOTIDE SEQUENCE</scope>
    <source>
        <strain evidence="2">NS2018</strain>
        <tissue evidence="2">Leaf</tissue>
    </source>
</reference>
<dbReference type="AlphaFoldDB" id="A0AA39T8P9"/>
<evidence type="ECO:0000313" key="3">
    <source>
        <dbReference type="Proteomes" id="UP001168877"/>
    </source>
</evidence>
<feature type="compositionally biased region" description="Polar residues" evidence="1">
    <location>
        <begin position="208"/>
        <end position="224"/>
    </location>
</feature>
<sequence length="367" mass="41342">MNPHVSRFQFSEAMEPNFGDPFESSSSSSSSSSPSGDEEAVNDLLEECWFFDNLFQRKTRMLRCYSDPCCPPSSKEIFTKNSDSQNITKNKITTGDGDGVVQRNLIRAPSLLPCVGRKVEENHQEKQSNKLLTRQSSLPKPASTGEIEATKGKESTKIRSKSNNGQFPRSNLHRTPSLPSYFGREEDKESDARMSNLIHQAFSTSSNILPKSQTSKGLTRSCSISRYRPPRSSEVERNYNYNMNGSIKDMSRRCLINQNKSRKKSTSDLESEEVQGFKDLGFTFEKQELSPSVVNILPGLQEKNNNSSREVKLRRPYLSEAWLSNNFAPPPPPPPVPNWATKNSAQDMKAQIKFWARAVASNVHQEC</sequence>
<feature type="compositionally biased region" description="Low complexity" evidence="1">
    <location>
        <begin position="24"/>
        <end position="35"/>
    </location>
</feature>
<dbReference type="EMBL" id="JAUESC010000003">
    <property type="protein sequence ID" value="KAK0602780.1"/>
    <property type="molecule type" value="Genomic_DNA"/>
</dbReference>
<feature type="compositionally biased region" description="Polar residues" evidence="1">
    <location>
        <begin position="161"/>
        <end position="178"/>
    </location>
</feature>
<accession>A0AA39T8P9</accession>